<accession>A0ABQ7WA26</accession>
<evidence type="ECO:0000313" key="2">
    <source>
        <dbReference type="Proteomes" id="UP000826656"/>
    </source>
</evidence>
<gene>
    <name evidence="1" type="ORF">KY290_008954</name>
</gene>
<comment type="caution">
    <text evidence="1">The sequence shown here is derived from an EMBL/GenBank/DDBJ whole genome shotgun (WGS) entry which is preliminary data.</text>
</comment>
<protein>
    <submittedName>
        <fullName evidence="1">Uncharacterized protein</fullName>
    </submittedName>
</protein>
<organism evidence="1 2">
    <name type="scientific">Solanum tuberosum</name>
    <name type="common">Potato</name>
    <dbReference type="NCBI Taxonomy" id="4113"/>
    <lineage>
        <taxon>Eukaryota</taxon>
        <taxon>Viridiplantae</taxon>
        <taxon>Streptophyta</taxon>
        <taxon>Embryophyta</taxon>
        <taxon>Tracheophyta</taxon>
        <taxon>Spermatophyta</taxon>
        <taxon>Magnoliopsida</taxon>
        <taxon>eudicotyledons</taxon>
        <taxon>Gunneridae</taxon>
        <taxon>Pentapetalae</taxon>
        <taxon>asterids</taxon>
        <taxon>lamiids</taxon>
        <taxon>Solanales</taxon>
        <taxon>Solanaceae</taxon>
        <taxon>Solanoideae</taxon>
        <taxon>Solaneae</taxon>
        <taxon>Solanum</taxon>
    </lineage>
</organism>
<dbReference type="Proteomes" id="UP000826656">
    <property type="component" value="Unassembled WGS sequence"/>
</dbReference>
<proteinExistence type="predicted"/>
<name>A0ABQ7WA26_SOLTU</name>
<sequence>MDKEIFGNRSFADERHRHIYEVDPDMVQQFEDAGLSFTGKDESDRHMETFVYPLSFTCNWANWYGQYRGLDPWDVYSSVLLVIGQTGMASIGDLIHGMFIVQKLSAGELPQQSSHQCDQSSTSSCGDGFFCDERPSVKRELVNIWNSKLRNLKGSAHVHAMGSEKKNSAGTENLNNQYTVLNVTSGVLHFVGDSMVPDTIDKNFPEGAKVLQ</sequence>
<dbReference type="Gene3D" id="3.40.50.880">
    <property type="match status" value="1"/>
</dbReference>
<reference evidence="1 2" key="1">
    <citation type="journal article" date="2021" name="bioRxiv">
        <title>Chromosome-scale and haplotype-resolved genome assembly of a tetraploid potato cultivar.</title>
        <authorList>
            <person name="Sun H."/>
            <person name="Jiao W.-B."/>
            <person name="Krause K."/>
            <person name="Campoy J.A."/>
            <person name="Goel M."/>
            <person name="Folz-Donahue K."/>
            <person name="Kukat C."/>
            <person name="Huettel B."/>
            <person name="Schneeberger K."/>
        </authorList>
    </citation>
    <scope>NUCLEOTIDE SEQUENCE [LARGE SCALE GENOMIC DNA]</scope>
    <source>
        <strain evidence="1">SolTubOtavaFocal</strain>
        <tissue evidence="1">Leaves</tissue>
    </source>
</reference>
<keyword evidence="2" id="KW-1185">Reference proteome</keyword>
<dbReference type="EMBL" id="JAIVGD010000003">
    <property type="protein sequence ID" value="KAH0777543.1"/>
    <property type="molecule type" value="Genomic_DNA"/>
</dbReference>
<evidence type="ECO:0000313" key="1">
    <source>
        <dbReference type="EMBL" id="KAH0777543.1"/>
    </source>
</evidence>
<dbReference type="InterPro" id="IPR029062">
    <property type="entry name" value="Class_I_gatase-like"/>
</dbReference>